<name>A0ABV9NPM8_9GAMM</name>
<feature type="region of interest" description="Disordered" evidence="1">
    <location>
        <begin position="33"/>
        <end position="52"/>
    </location>
</feature>
<dbReference type="EMBL" id="JBHSGG010000036">
    <property type="protein sequence ID" value="MFC4729094.1"/>
    <property type="molecule type" value="Genomic_DNA"/>
</dbReference>
<evidence type="ECO:0000313" key="3">
    <source>
        <dbReference type="Proteomes" id="UP001595892"/>
    </source>
</evidence>
<evidence type="ECO:0000256" key="1">
    <source>
        <dbReference type="SAM" id="MobiDB-lite"/>
    </source>
</evidence>
<gene>
    <name evidence="2" type="ORF">ACFO3Q_13045</name>
</gene>
<reference evidence="3" key="1">
    <citation type="journal article" date="2019" name="Int. J. Syst. Evol. Microbiol.">
        <title>The Global Catalogue of Microorganisms (GCM) 10K type strain sequencing project: providing services to taxonomists for standard genome sequencing and annotation.</title>
        <authorList>
            <consortium name="The Broad Institute Genomics Platform"/>
            <consortium name="The Broad Institute Genome Sequencing Center for Infectious Disease"/>
            <person name="Wu L."/>
            <person name="Ma J."/>
        </authorList>
    </citation>
    <scope>NUCLEOTIDE SEQUENCE [LARGE SCALE GENOMIC DNA]</scope>
    <source>
        <strain evidence="3">CGMCC 1.13574</strain>
    </source>
</reference>
<organism evidence="2 3">
    <name type="scientific">Coralloluteibacterium thermophilum</name>
    <dbReference type="NCBI Taxonomy" id="2707049"/>
    <lineage>
        <taxon>Bacteria</taxon>
        <taxon>Pseudomonadati</taxon>
        <taxon>Pseudomonadota</taxon>
        <taxon>Gammaproteobacteria</taxon>
        <taxon>Lysobacterales</taxon>
        <taxon>Lysobacteraceae</taxon>
        <taxon>Coralloluteibacterium</taxon>
    </lineage>
</organism>
<evidence type="ECO:0008006" key="4">
    <source>
        <dbReference type="Google" id="ProtNLM"/>
    </source>
</evidence>
<protein>
    <recommendedName>
        <fullName evidence="4">HK97 gp10 family phage protein</fullName>
    </recommendedName>
</protein>
<accession>A0ABV9NPM8</accession>
<evidence type="ECO:0000313" key="2">
    <source>
        <dbReference type="EMBL" id="MFC4729094.1"/>
    </source>
</evidence>
<proteinExistence type="predicted"/>
<comment type="caution">
    <text evidence="2">The sequence shown here is derived from an EMBL/GenBank/DDBJ whole genome shotgun (WGS) entry which is preliminary data.</text>
</comment>
<keyword evidence="3" id="KW-1185">Reference proteome</keyword>
<dbReference type="RefSeq" id="WP_377005166.1">
    <property type="nucleotide sequence ID" value="NZ_JBHSGG010000036.1"/>
</dbReference>
<sequence>MSKGDFAAQVKAFADKAKARQEAIFKGSAARVLERASTPKAQGGRMPVDTGFLRNSARASLSGAPDSSSDDPPLVFARMKVGDTTTVGWTAAYALRMEHGFMGEDALGRRYAQQGNGFLTAQVQNWSFIVSEVTREVETQIP</sequence>
<dbReference type="Proteomes" id="UP001595892">
    <property type="component" value="Unassembled WGS sequence"/>
</dbReference>